<name>A0A433THT9_ELYCH</name>
<evidence type="ECO:0000313" key="5">
    <source>
        <dbReference type="Proteomes" id="UP000271974"/>
    </source>
</evidence>
<evidence type="ECO:0000256" key="2">
    <source>
        <dbReference type="SAM" id="Phobius"/>
    </source>
</evidence>
<sequence>MLKDLLVTPELFEILGYIPIQVLQVVIGPPISMNIRNIAWHGFLAEDELPRRYIYFLLLITASIGKHLEHRGVNVQTTVYRNYISLNVMDKVDAHFKELSNQDLTFAEQTTTLFTTFEETIDLVYESDKLHAHVTLSPSLEPWDRTHGFDEFLQDSSYLKNIGAISEFITVASVKMSEAPGRFQDSIDITGCVQNLPQGKGQDGASHRPASAQSSPSAGESVLIGLLMHMVEEAHTSVVQTTEALKLRCKQLAQKELRSRQRDNLKRLLLFAPCAGLLASYVFYLTTWILSNLDGFAELTQGQARALQKQLKSSLQSMENIRTYTSSDKNKWNEAGELLLSEISASCNKCKKHSYFYNS</sequence>
<dbReference type="InterPro" id="IPR039635">
    <property type="entry name" value="ERMARD"/>
</dbReference>
<feature type="transmembrane region" description="Helical" evidence="2">
    <location>
        <begin position="268"/>
        <end position="290"/>
    </location>
</feature>
<accession>A0A433THT9</accession>
<gene>
    <name evidence="4" type="ORF">EGW08_011042</name>
</gene>
<dbReference type="PANTHER" id="PTHR31701:SF2">
    <property type="entry name" value="ENDOPLASMIC RETICULUM MEMBRANE-ASSOCIATED RNA DEGRADATION PROTEIN"/>
    <property type="match status" value="1"/>
</dbReference>
<keyword evidence="2" id="KW-0472">Membrane</keyword>
<keyword evidence="5" id="KW-1185">Reference proteome</keyword>
<dbReference type="STRING" id="188477.A0A433THT9"/>
<reference evidence="4 5" key="1">
    <citation type="submission" date="2019-01" db="EMBL/GenBank/DDBJ databases">
        <title>A draft genome assembly of the solar-powered sea slug Elysia chlorotica.</title>
        <authorList>
            <person name="Cai H."/>
            <person name="Li Q."/>
            <person name="Fang X."/>
            <person name="Li J."/>
            <person name="Curtis N.E."/>
            <person name="Altenburger A."/>
            <person name="Shibata T."/>
            <person name="Feng M."/>
            <person name="Maeda T."/>
            <person name="Schwartz J.A."/>
            <person name="Shigenobu S."/>
            <person name="Lundholm N."/>
            <person name="Nishiyama T."/>
            <person name="Yang H."/>
            <person name="Hasebe M."/>
            <person name="Li S."/>
            <person name="Pierce S.K."/>
            <person name="Wang J."/>
        </authorList>
    </citation>
    <scope>NUCLEOTIDE SEQUENCE [LARGE SCALE GENOMIC DNA]</scope>
    <source>
        <strain evidence="4">EC2010</strain>
        <tissue evidence="4">Whole organism of an adult</tissue>
    </source>
</reference>
<dbReference type="AlphaFoldDB" id="A0A433THT9"/>
<keyword evidence="2" id="KW-0812">Transmembrane</keyword>
<dbReference type="Proteomes" id="UP000271974">
    <property type="component" value="Unassembled WGS sequence"/>
</dbReference>
<dbReference type="InterPro" id="IPR025209">
    <property type="entry name" value="DUF4209"/>
</dbReference>
<evidence type="ECO:0000259" key="3">
    <source>
        <dbReference type="Pfam" id="PF13910"/>
    </source>
</evidence>
<feature type="domain" description="DUF4209" evidence="3">
    <location>
        <begin position="1"/>
        <end position="64"/>
    </location>
</feature>
<evidence type="ECO:0000313" key="4">
    <source>
        <dbReference type="EMBL" id="RUS81177.1"/>
    </source>
</evidence>
<feature type="region of interest" description="Disordered" evidence="1">
    <location>
        <begin position="198"/>
        <end position="217"/>
    </location>
</feature>
<dbReference type="OrthoDB" id="49386at2759"/>
<keyword evidence="2" id="KW-1133">Transmembrane helix</keyword>
<protein>
    <recommendedName>
        <fullName evidence="3">DUF4209 domain-containing protein</fullName>
    </recommendedName>
</protein>
<evidence type="ECO:0000256" key="1">
    <source>
        <dbReference type="SAM" id="MobiDB-lite"/>
    </source>
</evidence>
<proteinExistence type="predicted"/>
<organism evidence="4 5">
    <name type="scientific">Elysia chlorotica</name>
    <name type="common">Eastern emerald elysia</name>
    <name type="synonym">Sea slug</name>
    <dbReference type="NCBI Taxonomy" id="188477"/>
    <lineage>
        <taxon>Eukaryota</taxon>
        <taxon>Metazoa</taxon>
        <taxon>Spiralia</taxon>
        <taxon>Lophotrochozoa</taxon>
        <taxon>Mollusca</taxon>
        <taxon>Gastropoda</taxon>
        <taxon>Heterobranchia</taxon>
        <taxon>Euthyneura</taxon>
        <taxon>Panpulmonata</taxon>
        <taxon>Sacoglossa</taxon>
        <taxon>Placobranchoidea</taxon>
        <taxon>Plakobranchidae</taxon>
        <taxon>Elysia</taxon>
    </lineage>
</organism>
<dbReference type="PANTHER" id="PTHR31701">
    <property type="entry name" value="ENDOPLASMIC RETICULUM MEMBRANE-ASSOCIATED RNA DEGRADATION PROTEIN"/>
    <property type="match status" value="1"/>
</dbReference>
<dbReference type="Pfam" id="PF13910">
    <property type="entry name" value="DUF4209"/>
    <property type="match status" value="1"/>
</dbReference>
<dbReference type="EMBL" id="RQTK01000351">
    <property type="protein sequence ID" value="RUS81177.1"/>
    <property type="molecule type" value="Genomic_DNA"/>
</dbReference>
<comment type="caution">
    <text evidence="4">The sequence shown here is derived from an EMBL/GenBank/DDBJ whole genome shotgun (WGS) entry which is preliminary data.</text>
</comment>